<reference evidence="3" key="1">
    <citation type="journal article" date="2019" name="Int. J. Syst. Evol. Microbiol.">
        <title>The Global Catalogue of Microorganisms (GCM) 10K type strain sequencing project: providing services to taxonomists for standard genome sequencing and annotation.</title>
        <authorList>
            <consortium name="The Broad Institute Genomics Platform"/>
            <consortium name="The Broad Institute Genome Sequencing Center for Infectious Disease"/>
            <person name="Wu L."/>
            <person name="Ma J."/>
        </authorList>
    </citation>
    <scope>NUCLEOTIDE SEQUENCE [LARGE SCALE GENOMIC DNA]</scope>
    <source>
        <strain evidence="3">JCM 17688</strain>
    </source>
</reference>
<dbReference type="Proteomes" id="UP001500635">
    <property type="component" value="Unassembled WGS sequence"/>
</dbReference>
<accession>A0ABP8JDN6</accession>
<keyword evidence="3" id="KW-1185">Reference proteome</keyword>
<evidence type="ECO:0000313" key="3">
    <source>
        <dbReference type="Proteomes" id="UP001500635"/>
    </source>
</evidence>
<gene>
    <name evidence="2" type="ORF">GCM10023147_15580</name>
</gene>
<evidence type="ECO:0000256" key="1">
    <source>
        <dbReference type="SAM" id="MobiDB-lite"/>
    </source>
</evidence>
<evidence type="ECO:0000313" key="2">
    <source>
        <dbReference type="EMBL" id="GAA4389189.1"/>
    </source>
</evidence>
<comment type="caution">
    <text evidence="2">The sequence shown here is derived from an EMBL/GenBank/DDBJ whole genome shotgun (WGS) entry which is preliminary data.</text>
</comment>
<sequence>MSGHTISGDLPPEIDLARFSGWVTFAELLDADVPRGPGVYVVVRTTDAPPRFLDASPAGHWKGRDPTEPPERSSGKPGVVHPCLLRWPR</sequence>
<feature type="region of interest" description="Disordered" evidence="1">
    <location>
        <begin position="52"/>
        <end position="81"/>
    </location>
</feature>
<organism evidence="2 3">
    <name type="scientific">Tsukamurella soli</name>
    <dbReference type="NCBI Taxonomy" id="644556"/>
    <lineage>
        <taxon>Bacteria</taxon>
        <taxon>Bacillati</taxon>
        <taxon>Actinomycetota</taxon>
        <taxon>Actinomycetes</taxon>
        <taxon>Mycobacteriales</taxon>
        <taxon>Tsukamurellaceae</taxon>
        <taxon>Tsukamurella</taxon>
    </lineage>
</organism>
<protein>
    <submittedName>
        <fullName evidence="2">Uncharacterized protein</fullName>
    </submittedName>
</protein>
<name>A0ABP8JDN6_9ACTN</name>
<feature type="compositionally biased region" description="Basic and acidic residues" evidence="1">
    <location>
        <begin position="62"/>
        <end position="74"/>
    </location>
</feature>
<dbReference type="EMBL" id="BAABFR010000018">
    <property type="protein sequence ID" value="GAA4389189.1"/>
    <property type="molecule type" value="Genomic_DNA"/>
</dbReference>
<proteinExistence type="predicted"/>